<evidence type="ECO:0000313" key="3">
    <source>
        <dbReference type="Proteomes" id="UP000625711"/>
    </source>
</evidence>
<accession>A0A834M396</accession>
<reference evidence="2" key="1">
    <citation type="submission" date="2020-08" db="EMBL/GenBank/DDBJ databases">
        <title>Genome sequencing and assembly of the red palm weevil Rhynchophorus ferrugineus.</title>
        <authorList>
            <person name="Dias G.B."/>
            <person name="Bergman C.M."/>
            <person name="Manee M."/>
        </authorList>
    </citation>
    <scope>NUCLEOTIDE SEQUENCE</scope>
    <source>
        <strain evidence="2">AA-2017</strain>
        <tissue evidence="2">Whole larva</tissue>
    </source>
</reference>
<protein>
    <submittedName>
        <fullName evidence="2">Uncharacterized protein</fullName>
    </submittedName>
</protein>
<name>A0A834M396_RHYFE</name>
<dbReference type="EMBL" id="JAACXV010014647">
    <property type="protein sequence ID" value="KAF7265155.1"/>
    <property type="molecule type" value="Genomic_DNA"/>
</dbReference>
<feature type="compositionally biased region" description="Polar residues" evidence="1">
    <location>
        <begin position="7"/>
        <end position="17"/>
    </location>
</feature>
<organism evidence="2 3">
    <name type="scientific">Rhynchophorus ferrugineus</name>
    <name type="common">Red palm weevil</name>
    <name type="synonym">Curculio ferrugineus</name>
    <dbReference type="NCBI Taxonomy" id="354439"/>
    <lineage>
        <taxon>Eukaryota</taxon>
        <taxon>Metazoa</taxon>
        <taxon>Ecdysozoa</taxon>
        <taxon>Arthropoda</taxon>
        <taxon>Hexapoda</taxon>
        <taxon>Insecta</taxon>
        <taxon>Pterygota</taxon>
        <taxon>Neoptera</taxon>
        <taxon>Endopterygota</taxon>
        <taxon>Coleoptera</taxon>
        <taxon>Polyphaga</taxon>
        <taxon>Cucujiformia</taxon>
        <taxon>Curculionidae</taxon>
        <taxon>Dryophthorinae</taxon>
        <taxon>Rhynchophorus</taxon>
    </lineage>
</organism>
<feature type="region of interest" description="Disordered" evidence="1">
    <location>
        <begin position="1"/>
        <end position="26"/>
    </location>
</feature>
<gene>
    <name evidence="2" type="ORF">GWI33_021402</name>
</gene>
<dbReference type="Proteomes" id="UP000625711">
    <property type="component" value="Unassembled WGS sequence"/>
</dbReference>
<proteinExistence type="predicted"/>
<evidence type="ECO:0000256" key="1">
    <source>
        <dbReference type="SAM" id="MobiDB-lite"/>
    </source>
</evidence>
<evidence type="ECO:0000313" key="2">
    <source>
        <dbReference type="EMBL" id="KAF7265155.1"/>
    </source>
</evidence>
<comment type="caution">
    <text evidence="2">The sequence shown here is derived from an EMBL/GenBank/DDBJ whole genome shotgun (WGS) entry which is preliminary data.</text>
</comment>
<dbReference type="AlphaFoldDB" id="A0A834M396"/>
<keyword evidence="3" id="KW-1185">Reference proteome</keyword>
<sequence length="88" mass="9600">MKLSIPSRPSTGNSYDTGNRGGPLENVKYRLSSVGDKSPPITDKLLTTWSTSISDSRRSGNAIYSGSEFFNGPINKREAAVKSSRYLK</sequence>